<evidence type="ECO:0000256" key="2">
    <source>
        <dbReference type="ARBA" id="ARBA00014024"/>
    </source>
</evidence>
<comment type="caution">
    <text evidence="4">The sequence shown here is derived from an EMBL/GenBank/DDBJ whole genome shotgun (WGS) entry which is preliminary data.</text>
</comment>
<name>A0AA37SVB1_9ALTE</name>
<evidence type="ECO:0000256" key="3">
    <source>
        <dbReference type="ARBA" id="ARBA00022729"/>
    </source>
</evidence>
<accession>A0AA37SVB1</accession>
<gene>
    <name evidence="4" type="ORF">GCM10007852_06950</name>
</gene>
<dbReference type="AlphaFoldDB" id="A0AA37SVB1"/>
<dbReference type="Proteomes" id="UP001156601">
    <property type="component" value="Unassembled WGS sequence"/>
</dbReference>
<dbReference type="InterPro" id="IPR018900">
    <property type="entry name" value="Curli_CsgE"/>
</dbReference>
<protein>
    <recommendedName>
        <fullName evidence="2">Curli production assembly/transport component CsgE</fullName>
    </recommendedName>
</protein>
<keyword evidence="3" id="KW-0732">Signal</keyword>
<dbReference type="RefSeq" id="WP_284216098.1">
    <property type="nucleotide sequence ID" value="NZ_BSOT01000005.1"/>
</dbReference>
<proteinExistence type="predicted"/>
<evidence type="ECO:0000313" key="4">
    <source>
        <dbReference type="EMBL" id="GLR69787.1"/>
    </source>
</evidence>
<evidence type="ECO:0000256" key="1">
    <source>
        <dbReference type="ARBA" id="ARBA00003989"/>
    </source>
</evidence>
<keyword evidence="5" id="KW-1185">Reference proteome</keyword>
<reference evidence="4" key="2">
    <citation type="submission" date="2023-01" db="EMBL/GenBank/DDBJ databases">
        <title>Draft genome sequence of Agaribacter marinus strain NBRC 110023.</title>
        <authorList>
            <person name="Sun Q."/>
            <person name="Mori K."/>
        </authorList>
    </citation>
    <scope>NUCLEOTIDE SEQUENCE</scope>
    <source>
        <strain evidence="4">NBRC 110023</strain>
    </source>
</reference>
<reference evidence="4" key="1">
    <citation type="journal article" date="2014" name="Int. J. Syst. Evol. Microbiol.">
        <title>Complete genome sequence of Corynebacterium casei LMG S-19264T (=DSM 44701T), isolated from a smear-ripened cheese.</title>
        <authorList>
            <consortium name="US DOE Joint Genome Institute (JGI-PGF)"/>
            <person name="Walter F."/>
            <person name="Albersmeier A."/>
            <person name="Kalinowski J."/>
            <person name="Ruckert C."/>
        </authorList>
    </citation>
    <scope>NUCLEOTIDE SEQUENCE</scope>
    <source>
        <strain evidence="4">NBRC 110023</strain>
    </source>
</reference>
<sequence>MKIGDSVKQLKYILVVACLLIFGRVGASELSLGGLLLDSTISRQGHEFASQLGQYWREVPSGTGKNLLVKEIVVPQAGTKLTVIYDNKTVYQTYMGRRQVPIEQRVQQAILQVLDAVANDDTKQRSPDLAEDEWE</sequence>
<organism evidence="4 5">
    <name type="scientific">Agaribacter marinus</name>
    <dbReference type="NCBI Taxonomy" id="1431249"/>
    <lineage>
        <taxon>Bacteria</taxon>
        <taxon>Pseudomonadati</taxon>
        <taxon>Pseudomonadota</taxon>
        <taxon>Gammaproteobacteria</taxon>
        <taxon>Alteromonadales</taxon>
        <taxon>Alteromonadaceae</taxon>
        <taxon>Agaribacter</taxon>
    </lineage>
</organism>
<dbReference type="EMBL" id="BSOT01000005">
    <property type="protein sequence ID" value="GLR69787.1"/>
    <property type="molecule type" value="Genomic_DNA"/>
</dbReference>
<dbReference type="Pfam" id="PF10627">
    <property type="entry name" value="CsgE"/>
    <property type="match status" value="1"/>
</dbReference>
<evidence type="ECO:0000313" key="5">
    <source>
        <dbReference type="Proteomes" id="UP001156601"/>
    </source>
</evidence>
<comment type="function">
    <text evidence="1">May be involved in the biogenesis of curli organelles.</text>
</comment>